<dbReference type="Pfam" id="PF14730">
    <property type="entry name" value="DUF4468"/>
    <property type="match status" value="1"/>
</dbReference>
<name>A0A3D8YEW8_9BACT</name>
<reference evidence="2 3" key="1">
    <citation type="submission" date="2018-07" db="EMBL/GenBank/DDBJ databases">
        <title>Dyadobacter roseus sp. nov., isolated from rose rhizosphere soil.</title>
        <authorList>
            <person name="Chen L."/>
        </authorList>
    </citation>
    <scope>NUCLEOTIDE SEQUENCE [LARGE SCALE GENOMIC DNA]</scope>
    <source>
        <strain evidence="2 3">RS19</strain>
    </source>
</reference>
<dbReference type="EMBL" id="QNUL01000003">
    <property type="protein sequence ID" value="REA63169.1"/>
    <property type="molecule type" value="Genomic_DNA"/>
</dbReference>
<dbReference type="Proteomes" id="UP000256373">
    <property type="component" value="Unassembled WGS sequence"/>
</dbReference>
<gene>
    <name evidence="2" type="ORF">DSL64_06015</name>
</gene>
<dbReference type="Gene3D" id="3.30.530.80">
    <property type="match status" value="1"/>
</dbReference>
<keyword evidence="3" id="KW-1185">Reference proteome</keyword>
<dbReference type="AlphaFoldDB" id="A0A3D8YEW8"/>
<protein>
    <recommendedName>
        <fullName evidence="1">DUF4468 domain-containing protein</fullName>
    </recommendedName>
</protein>
<proteinExistence type="predicted"/>
<feature type="domain" description="DUF4468" evidence="1">
    <location>
        <begin position="56"/>
        <end position="127"/>
    </location>
</feature>
<evidence type="ECO:0000313" key="3">
    <source>
        <dbReference type="Proteomes" id="UP000256373"/>
    </source>
</evidence>
<evidence type="ECO:0000259" key="1">
    <source>
        <dbReference type="Pfam" id="PF14730"/>
    </source>
</evidence>
<dbReference type="InterPro" id="IPR027823">
    <property type="entry name" value="DUF4468"/>
</dbReference>
<organism evidence="2 3">
    <name type="scientific">Dyadobacter luteus</name>
    <dbReference type="NCBI Taxonomy" id="2259619"/>
    <lineage>
        <taxon>Bacteria</taxon>
        <taxon>Pseudomonadati</taxon>
        <taxon>Bacteroidota</taxon>
        <taxon>Cytophagia</taxon>
        <taxon>Cytophagales</taxon>
        <taxon>Spirosomataceae</taxon>
        <taxon>Dyadobacter</taxon>
    </lineage>
</organism>
<comment type="caution">
    <text evidence="2">The sequence shown here is derived from an EMBL/GenBank/DDBJ whole genome shotgun (WGS) entry which is preliminary data.</text>
</comment>
<evidence type="ECO:0000313" key="2">
    <source>
        <dbReference type="EMBL" id="REA63169.1"/>
    </source>
</evidence>
<sequence length="198" mass="22424">MTSINLYFATYHFEPTLKYFILGALLLLSGVTYSQDGKLLLDANKKATYTDQASTQKSKDECFKIAQKWISDTFGNYENAVVKQDAATGLLVINTYTPVQTSLYDYVRFDLTLTLRDQGYQVKITNLDGTSQLRSPARLGINENNLVTEKEMLVKTETNKKKRSDVQQQLDQAKADNDHVNEAMFKVLASLKEYIASH</sequence>
<accession>A0A3D8YEW8</accession>